<dbReference type="InterPro" id="IPR006005">
    <property type="entry name" value="Glut_synth_ssu1"/>
</dbReference>
<evidence type="ECO:0000259" key="6">
    <source>
        <dbReference type="Pfam" id="PF14691"/>
    </source>
</evidence>
<dbReference type="Pfam" id="PF14691">
    <property type="entry name" value="Fer4_20"/>
    <property type="match status" value="1"/>
</dbReference>
<dbReference type="Gene3D" id="3.50.50.60">
    <property type="entry name" value="FAD/NAD(P)-binding domain"/>
    <property type="match status" value="2"/>
</dbReference>
<dbReference type="GO" id="GO:0016639">
    <property type="term" value="F:oxidoreductase activity, acting on the CH-NH2 group of donors, NAD or NADP as acceptor"/>
    <property type="evidence" value="ECO:0007669"/>
    <property type="project" value="InterPro"/>
</dbReference>
<keyword evidence="1" id="KW-0028">Amino-acid biosynthesis</keyword>
<dbReference type="InterPro" id="IPR028261">
    <property type="entry name" value="DPD_II"/>
</dbReference>
<keyword evidence="2" id="KW-0560">Oxidoreductase</keyword>
<dbReference type="InterPro" id="IPR023753">
    <property type="entry name" value="FAD/NAD-binding_dom"/>
</dbReference>
<evidence type="ECO:0000313" key="7">
    <source>
        <dbReference type="EMBL" id="AXM42938.1"/>
    </source>
</evidence>
<feature type="domain" description="FAD/NAD(P)-binding" evidence="5">
    <location>
        <begin position="146"/>
        <end position="317"/>
    </location>
</feature>
<dbReference type="SUPFAM" id="SSF51971">
    <property type="entry name" value="Nucleotide-binding domain"/>
    <property type="match status" value="2"/>
</dbReference>
<organism evidence="7">
    <name type="scientific">Pyxidicoccus fallax</name>
    <dbReference type="NCBI Taxonomy" id="394095"/>
    <lineage>
        <taxon>Bacteria</taxon>
        <taxon>Pseudomonadati</taxon>
        <taxon>Myxococcota</taxon>
        <taxon>Myxococcia</taxon>
        <taxon>Myxococcales</taxon>
        <taxon>Cystobacterineae</taxon>
        <taxon>Myxococcaceae</taxon>
        <taxon>Pyxidicoccus</taxon>
    </lineage>
</organism>
<comment type="pathway">
    <text evidence="4">Amino-acid biosynthesis.</text>
</comment>
<dbReference type="Gene3D" id="1.10.1060.10">
    <property type="entry name" value="Alpha-helical ferredoxin"/>
    <property type="match status" value="1"/>
</dbReference>
<dbReference type="AlphaFoldDB" id="A0A346D7C3"/>
<dbReference type="Pfam" id="PF07992">
    <property type="entry name" value="Pyr_redox_2"/>
    <property type="match status" value="2"/>
</dbReference>
<feature type="domain" description="Dihydroprymidine dehydrogenase" evidence="6">
    <location>
        <begin position="25"/>
        <end position="131"/>
    </location>
</feature>
<dbReference type="PRINTS" id="PR00419">
    <property type="entry name" value="ADXRDTASE"/>
</dbReference>
<reference evidence="7" key="1">
    <citation type="journal article" date="2018" name="Chem. Sci.">
        <title>Self-resistance guided genome mining uncovers new topoisomerase inhibitors from myxobacteria.</title>
        <authorList>
            <person name="Panter F."/>
            <person name="Krug D."/>
            <person name="Baumann S."/>
            <person name="Muller R."/>
        </authorList>
    </citation>
    <scope>NUCLEOTIDE SEQUENCE</scope>
    <source>
        <strain evidence="7">And48</strain>
    </source>
</reference>
<evidence type="ECO:0000256" key="4">
    <source>
        <dbReference type="ARBA" id="ARBA00029440"/>
    </source>
</evidence>
<accession>A0A346D7C3</accession>
<dbReference type="EMBL" id="MH048639">
    <property type="protein sequence ID" value="AXM42938.1"/>
    <property type="molecule type" value="Genomic_DNA"/>
</dbReference>
<evidence type="ECO:0000259" key="5">
    <source>
        <dbReference type="Pfam" id="PF07992"/>
    </source>
</evidence>
<evidence type="ECO:0000256" key="2">
    <source>
        <dbReference type="ARBA" id="ARBA00023002"/>
    </source>
</evidence>
<sequence>MGKPTGFMEWPRVPVLKREKQERLGDWNEFALPLAPEEAKRQAGRCMDCGVPFCHQGCPLGNLIPDFNEAVYRGRWREAYELLSRTNGFPEMTGRLCPAPCEAACVLAIDRDAVTIEQMEKEIAERAFAEGWVKPRPPARRTGRTVGVVGSGPAGLAAAAQLNAAGHTVTVYERDARPGGLLRYGIPDFKLEKSVLDRRLAIMEAEGITFVNGVDVGGAVSFRELRAKHDALVLAMGARRPRELEVPGRELAGVVQAMEFLEHQNQLVAGQREKDARLDAAGRRVVILGGGDTGSDCLGTALRQGAASVTQVELMPAPPMARASGNPWPKWPVVFRTSSSQEEGGAREFALLTKRLDGSDGRLQALHAVRVELNREHGSLPRMVEVPGSEVTFEVDLLVLAMGFTGPEPGRLTEELGVKLTPRGTVQVDARFATTADGVFCAGDASRGASLIVWALSDGREAAKAVDAYLSGQRSVLPTKGVDCAF</sequence>
<evidence type="ECO:0000256" key="3">
    <source>
        <dbReference type="ARBA" id="ARBA00023164"/>
    </source>
</evidence>
<dbReference type="InterPro" id="IPR009051">
    <property type="entry name" value="Helical_ferredxn"/>
</dbReference>
<proteinExistence type="predicted"/>
<dbReference type="InterPro" id="IPR036188">
    <property type="entry name" value="FAD/NAD-bd_sf"/>
</dbReference>
<feature type="domain" description="FAD/NAD(P)-binding" evidence="5">
    <location>
        <begin position="387"/>
        <end position="458"/>
    </location>
</feature>
<dbReference type="PANTHER" id="PTHR43100">
    <property type="entry name" value="GLUTAMATE SYNTHASE [NADPH] SMALL CHAIN"/>
    <property type="match status" value="1"/>
</dbReference>
<protein>
    <submittedName>
        <fullName evidence="7">Glutamate synthase small subunit</fullName>
    </submittedName>
</protein>
<dbReference type="InterPro" id="IPR051394">
    <property type="entry name" value="Glutamate_Synthase"/>
</dbReference>
<dbReference type="NCBIfam" id="TIGR01317">
    <property type="entry name" value="GOGAT_sm_gam"/>
    <property type="match status" value="1"/>
</dbReference>
<dbReference type="GO" id="GO:0006537">
    <property type="term" value="P:glutamate biosynthetic process"/>
    <property type="evidence" value="ECO:0007669"/>
    <property type="project" value="UniProtKB-KW"/>
</dbReference>
<name>A0A346D7C3_9BACT</name>
<keyword evidence="3" id="KW-0314">Glutamate biosynthesis</keyword>
<dbReference type="PANTHER" id="PTHR43100:SF1">
    <property type="entry name" value="GLUTAMATE SYNTHASE [NADPH] SMALL CHAIN"/>
    <property type="match status" value="1"/>
</dbReference>
<evidence type="ECO:0000256" key="1">
    <source>
        <dbReference type="ARBA" id="ARBA00022605"/>
    </source>
</evidence>
<dbReference type="GO" id="GO:0051536">
    <property type="term" value="F:iron-sulfur cluster binding"/>
    <property type="evidence" value="ECO:0007669"/>
    <property type="project" value="InterPro"/>
</dbReference>
<gene>
    <name evidence="7" type="primary">orf8</name>
</gene>
<dbReference type="SUPFAM" id="SSF46548">
    <property type="entry name" value="alpha-helical ferredoxin"/>
    <property type="match status" value="1"/>
</dbReference>